<dbReference type="InterPro" id="IPR021673">
    <property type="entry name" value="RLR_CTR"/>
</dbReference>
<dbReference type="PROSITE" id="PS51789">
    <property type="entry name" value="RLR_CTR"/>
    <property type="match status" value="1"/>
</dbReference>
<keyword evidence="3" id="KW-1185">Reference proteome</keyword>
<organism evidence="2 3">
    <name type="scientific">Ciona savignyi</name>
    <name type="common">Pacific transparent sea squirt</name>
    <dbReference type="NCBI Taxonomy" id="51511"/>
    <lineage>
        <taxon>Eukaryota</taxon>
        <taxon>Metazoa</taxon>
        <taxon>Chordata</taxon>
        <taxon>Tunicata</taxon>
        <taxon>Ascidiacea</taxon>
        <taxon>Phlebobranchia</taxon>
        <taxon>Cionidae</taxon>
        <taxon>Ciona</taxon>
    </lineage>
</organism>
<accession>H2ZMV7</accession>
<dbReference type="GO" id="GO:0002753">
    <property type="term" value="P:cytoplasmic pattern recognition receptor signaling pathway"/>
    <property type="evidence" value="ECO:0007669"/>
    <property type="project" value="TreeGrafter"/>
</dbReference>
<protein>
    <recommendedName>
        <fullName evidence="1">RLR CTR domain-containing protein</fullName>
    </recommendedName>
</protein>
<proteinExistence type="predicted"/>
<dbReference type="InParanoid" id="H2ZMV7"/>
<evidence type="ECO:0000313" key="3">
    <source>
        <dbReference type="Proteomes" id="UP000007875"/>
    </source>
</evidence>
<dbReference type="GO" id="GO:0140374">
    <property type="term" value="P:antiviral innate immune response"/>
    <property type="evidence" value="ECO:0007669"/>
    <property type="project" value="TreeGrafter"/>
</dbReference>
<dbReference type="PANTHER" id="PTHR14074:SF16">
    <property type="entry name" value="ANTIVIRAL INNATE IMMUNE RESPONSE RECEPTOR RIG-I"/>
    <property type="match status" value="1"/>
</dbReference>
<reference evidence="2" key="2">
    <citation type="submission" date="2025-08" db="UniProtKB">
        <authorList>
            <consortium name="Ensembl"/>
        </authorList>
    </citation>
    <scope>IDENTIFICATION</scope>
</reference>
<dbReference type="eggNOG" id="KOG0354">
    <property type="taxonomic scope" value="Eukaryota"/>
</dbReference>
<dbReference type="GeneTree" id="ENSGT00940000153173"/>
<dbReference type="PANTHER" id="PTHR14074">
    <property type="entry name" value="HELICASE WITH DEATH DOMAIN-RELATED"/>
    <property type="match status" value="1"/>
</dbReference>
<sequence length="193" mass="22591">MDSQQLANDIRKIQETLRTERKFESITSELQNSKKTARGNKIWELKCKGCKADVTTSDKIRHINKQHHVVVDPTFSAKAYFREIPFKDGKQIGFEEVLVGKVYCEKENCRYDWGVRMYYKGCPISVLKISAFVLVLGEQRMEKKKWKDSPFQVKNEFSVDDMKKMLEKENNVGIEDDDDEEDPFQQLAQNLLK</sequence>
<evidence type="ECO:0000259" key="1">
    <source>
        <dbReference type="PROSITE" id="PS51789"/>
    </source>
</evidence>
<reference evidence="2" key="3">
    <citation type="submission" date="2025-09" db="UniProtKB">
        <authorList>
            <consortium name="Ensembl"/>
        </authorList>
    </citation>
    <scope>IDENTIFICATION</scope>
</reference>
<dbReference type="Pfam" id="PF11648">
    <property type="entry name" value="RIG-I_C-RD"/>
    <property type="match status" value="1"/>
</dbReference>
<dbReference type="AlphaFoldDB" id="H2ZMV7"/>
<dbReference type="Proteomes" id="UP000007875">
    <property type="component" value="Unassembled WGS sequence"/>
</dbReference>
<evidence type="ECO:0000313" key="2">
    <source>
        <dbReference type="Ensembl" id="ENSCSAVP00000018923.1"/>
    </source>
</evidence>
<dbReference type="InterPro" id="IPR038557">
    <property type="entry name" value="RLR_C_sf"/>
</dbReference>
<dbReference type="GO" id="GO:0008270">
    <property type="term" value="F:zinc ion binding"/>
    <property type="evidence" value="ECO:0007669"/>
    <property type="project" value="TreeGrafter"/>
</dbReference>
<dbReference type="HOGENOM" id="CLU_1408296_0_0_1"/>
<dbReference type="InterPro" id="IPR051363">
    <property type="entry name" value="RLR_Helicase"/>
</dbReference>
<dbReference type="STRING" id="51511.ENSCSAVP00000018923"/>
<name>H2ZMV7_CIOSA</name>
<feature type="domain" description="RLR CTR" evidence="1">
    <location>
        <begin position="33"/>
        <end position="163"/>
    </location>
</feature>
<dbReference type="Gene3D" id="2.170.150.30">
    <property type="entry name" value="RIG-I-like receptor, C-terminal regulatory domain"/>
    <property type="match status" value="1"/>
</dbReference>
<dbReference type="GO" id="GO:0005737">
    <property type="term" value="C:cytoplasm"/>
    <property type="evidence" value="ECO:0007669"/>
    <property type="project" value="TreeGrafter"/>
</dbReference>
<dbReference type="GO" id="GO:0003725">
    <property type="term" value="F:double-stranded RNA binding"/>
    <property type="evidence" value="ECO:0007669"/>
    <property type="project" value="TreeGrafter"/>
</dbReference>
<reference evidence="3" key="1">
    <citation type="submission" date="2003-08" db="EMBL/GenBank/DDBJ databases">
        <authorList>
            <person name="Birren B."/>
            <person name="Nusbaum C."/>
            <person name="Abebe A."/>
            <person name="Abouelleil A."/>
            <person name="Adekoya E."/>
            <person name="Ait-zahra M."/>
            <person name="Allen N."/>
            <person name="Allen T."/>
            <person name="An P."/>
            <person name="Anderson M."/>
            <person name="Anderson S."/>
            <person name="Arachchi H."/>
            <person name="Armbruster J."/>
            <person name="Bachantsang P."/>
            <person name="Baldwin J."/>
            <person name="Barry A."/>
            <person name="Bayul T."/>
            <person name="Blitshsteyn B."/>
            <person name="Bloom T."/>
            <person name="Blye J."/>
            <person name="Boguslavskiy L."/>
            <person name="Borowsky M."/>
            <person name="Boukhgalter B."/>
            <person name="Brunache A."/>
            <person name="Butler J."/>
            <person name="Calixte N."/>
            <person name="Calvo S."/>
            <person name="Camarata J."/>
            <person name="Campo K."/>
            <person name="Chang J."/>
            <person name="Cheshatsang Y."/>
            <person name="Citroen M."/>
            <person name="Collymore A."/>
            <person name="Considine T."/>
            <person name="Cook A."/>
            <person name="Cooke P."/>
            <person name="Corum B."/>
            <person name="Cuomo C."/>
            <person name="David R."/>
            <person name="Dawoe T."/>
            <person name="Degray S."/>
            <person name="Dodge S."/>
            <person name="Dooley K."/>
            <person name="Dorje P."/>
            <person name="Dorjee K."/>
            <person name="Dorris L."/>
            <person name="Duffey N."/>
            <person name="Dupes A."/>
            <person name="Elkins T."/>
            <person name="Engels R."/>
            <person name="Erickson J."/>
            <person name="Farina A."/>
            <person name="Faro S."/>
            <person name="Ferreira P."/>
            <person name="Fischer H."/>
            <person name="Fitzgerald M."/>
            <person name="Foley K."/>
            <person name="Gage D."/>
            <person name="Galagan J."/>
            <person name="Gearin G."/>
            <person name="Gnerre S."/>
            <person name="Gnirke A."/>
            <person name="Goyette A."/>
            <person name="Graham J."/>
            <person name="Grandbois E."/>
            <person name="Gyaltsen K."/>
            <person name="Hafez N."/>
            <person name="Hagopian D."/>
            <person name="Hagos B."/>
            <person name="Hall J."/>
            <person name="Hatcher B."/>
            <person name="Heller A."/>
            <person name="Higgins H."/>
            <person name="Honan T."/>
            <person name="Horn A."/>
            <person name="Houde N."/>
            <person name="Hughes L."/>
            <person name="Hulme W."/>
            <person name="Husby E."/>
            <person name="Iliev I."/>
            <person name="Jaffe D."/>
            <person name="Jones C."/>
            <person name="Kamal M."/>
            <person name="Kamat A."/>
            <person name="Kamvysselis M."/>
            <person name="Karlsson E."/>
            <person name="Kells C."/>
            <person name="Kieu A."/>
            <person name="Kisner P."/>
            <person name="Kodira C."/>
            <person name="Kulbokas E."/>
            <person name="Labutti K."/>
            <person name="Lama D."/>
            <person name="Landers T."/>
            <person name="Leger J."/>
            <person name="Levine S."/>
            <person name="Lewis D."/>
            <person name="Lewis T."/>
            <person name="Lindblad-toh K."/>
            <person name="Liu X."/>
            <person name="Lokyitsang T."/>
            <person name="Lokyitsang Y."/>
            <person name="Lucien O."/>
            <person name="Lui A."/>
            <person name="Ma L.J."/>
            <person name="Mabbitt R."/>
            <person name="Macdonald J."/>
            <person name="Maclean C."/>
            <person name="Major J."/>
            <person name="Manning J."/>
            <person name="Marabella R."/>
            <person name="Maru K."/>
            <person name="Matthews C."/>
            <person name="Mauceli E."/>
            <person name="Mccarthy M."/>
            <person name="Mcdonough S."/>
            <person name="Mcghee T."/>
            <person name="Meldrim J."/>
            <person name="Meneus L."/>
            <person name="Mesirov J."/>
            <person name="Mihalev A."/>
            <person name="Mihova T."/>
            <person name="Mikkelsen T."/>
            <person name="Mlenga V."/>
            <person name="Moru K."/>
            <person name="Mozes J."/>
            <person name="Mulrain L."/>
            <person name="Munson G."/>
            <person name="Naylor J."/>
            <person name="Newes C."/>
            <person name="Nguyen C."/>
            <person name="Nguyen N."/>
            <person name="Nguyen T."/>
            <person name="Nicol R."/>
            <person name="Nielsen C."/>
            <person name="Nizzari M."/>
            <person name="Norbu C."/>
            <person name="Norbu N."/>
            <person name="O'donnell P."/>
            <person name="Okoawo O."/>
            <person name="O'leary S."/>
            <person name="Omotosho B."/>
            <person name="O'neill K."/>
            <person name="Osman S."/>
            <person name="Parker S."/>
            <person name="Perrin D."/>
            <person name="Phunkhang P."/>
            <person name="Piqani B."/>
            <person name="Purcell S."/>
            <person name="Rachupka T."/>
            <person name="Ramasamy U."/>
            <person name="Rameau R."/>
            <person name="Ray V."/>
            <person name="Raymond C."/>
            <person name="Retta R."/>
            <person name="Richardson S."/>
            <person name="Rise C."/>
            <person name="Rodriguez J."/>
            <person name="Rogers J."/>
            <person name="Rogov P."/>
            <person name="Rutman M."/>
            <person name="Schupbach R."/>
            <person name="Seaman C."/>
            <person name="Settipalli S."/>
            <person name="Sharpe T."/>
            <person name="Sheridan J."/>
            <person name="Sherpa N."/>
            <person name="Shi J."/>
            <person name="Smirnov S."/>
            <person name="Smith C."/>
            <person name="Sougnez C."/>
            <person name="Spencer B."/>
            <person name="Stalker J."/>
            <person name="Stange-thomann N."/>
            <person name="Stavropoulos S."/>
            <person name="Stetson K."/>
            <person name="Stone C."/>
            <person name="Stone S."/>
            <person name="Stubbs M."/>
            <person name="Talamas J."/>
            <person name="Tchuinga P."/>
            <person name="Tenzing P."/>
            <person name="Tesfaye S."/>
            <person name="Theodore J."/>
            <person name="Thoulutsang Y."/>
            <person name="Topham K."/>
            <person name="Towey S."/>
            <person name="Tsamla T."/>
            <person name="Tsomo N."/>
            <person name="Vallee D."/>
            <person name="Vassiliev H."/>
            <person name="Venkataraman V."/>
            <person name="Vinson J."/>
            <person name="Vo A."/>
            <person name="Wade C."/>
            <person name="Wang S."/>
            <person name="Wangchuk T."/>
            <person name="Wangdi T."/>
            <person name="Whittaker C."/>
            <person name="Wilkinson J."/>
            <person name="Wu Y."/>
            <person name="Wyman D."/>
            <person name="Yadav S."/>
            <person name="Yang S."/>
            <person name="Yang X."/>
            <person name="Yeager S."/>
            <person name="Yee E."/>
            <person name="Young G."/>
            <person name="Zainoun J."/>
            <person name="Zembeck L."/>
            <person name="Zimmer A."/>
            <person name="Zody M."/>
            <person name="Lander E."/>
        </authorList>
    </citation>
    <scope>NUCLEOTIDE SEQUENCE [LARGE SCALE GENOMIC DNA]</scope>
</reference>
<dbReference type="Ensembl" id="ENSCSAVT00000019130.1">
    <property type="protein sequence ID" value="ENSCSAVP00000018923.1"/>
    <property type="gene ID" value="ENSCSAVG00000011112.1"/>
</dbReference>
<dbReference type="GO" id="GO:0003727">
    <property type="term" value="F:single-stranded RNA binding"/>
    <property type="evidence" value="ECO:0007669"/>
    <property type="project" value="TreeGrafter"/>
</dbReference>